<evidence type="ECO:0000259" key="7">
    <source>
        <dbReference type="PROSITE" id="PS50922"/>
    </source>
</evidence>
<keyword evidence="2 5" id="KW-0812">Transmembrane</keyword>
<feature type="transmembrane region" description="Helical" evidence="6">
    <location>
        <begin position="231"/>
        <end position="249"/>
    </location>
</feature>
<dbReference type="Pfam" id="PF03798">
    <property type="entry name" value="TRAM_LAG1_CLN8"/>
    <property type="match status" value="1"/>
</dbReference>
<evidence type="ECO:0000256" key="6">
    <source>
        <dbReference type="SAM" id="Phobius"/>
    </source>
</evidence>
<feature type="domain" description="TLC" evidence="7">
    <location>
        <begin position="58"/>
        <end position="260"/>
    </location>
</feature>
<evidence type="ECO:0000256" key="4">
    <source>
        <dbReference type="ARBA" id="ARBA00023136"/>
    </source>
</evidence>
<organism evidence="8 9">
    <name type="scientific">Chiloscyllium punctatum</name>
    <name type="common">Brownbanded bambooshark</name>
    <name type="synonym">Hemiscyllium punctatum</name>
    <dbReference type="NCBI Taxonomy" id="137246"/>
    <lineage>
        <taxon>Eukaryota</taxon>
        <taxon>Metazoa</taxon>
        <taxon>Chordata</taxon>
        <taxon>Craniata</taxon>
        <taxon>Vertebrata</taxon>
        <taxon>Chondrichthyes</taxon>
        <taxon>Elasmobranchii</taxon>
        <taxon>Galeomorphii</taxon>
        <taxon>Galeoidea</taxon>
        <taxon>Orectolobiformes</taxon>
        <taxon>Hemiscylliidae</taxon>
        <taxon>Chiloscyllium</taxon>
    </lineage>
</organism>
<dbReference type="AlphaFoldDB" id="A0A401SKR6"/>
<dbReference type="Proteomes" id="UP000287033">
    <property type="component" value="Unassembled WGS sequence"/>
</dbReference>
<accession>A0A401SKR6</accession>
<dbReference type="OrthoDB" id="10266980at2759"/>
<keyword evidence="4 5" id="KW-0472">Membrane</keyword>
<dbReference type="PROSITE" id="PS50922">
    <property type="entry name" value="TLC"/>
    <property type="match status" value="1"/>
</dbReference>
<evidence type="ECO:0000313" key="8">
    <source>
        <dbReference type="EMBL" id="GCC30979.1"/>
    </source>
</evidence>
<dbReference type="EMBL" id="BEZZ01000335">
    <property type="protein sequence ID" value="GCC30979.1"/>
    <property type="molecule type" value="Genomic_DNA"/>
</dbReference>
<comment type="subcellular location">
    <subcellularLocation>
        <location evidence="1">Membrane</location>
        <topology evidence="1">Multi-pass membrane protein</topology>
    </subcellularLocation>
</comment>
<name>A0A401SKR6_CHIPU</name>
<feature type="transmembrane region" description="Helical" evidence="6">
    <location>
        <begin position="20"/>
        <end position="42"/>
    </location>
</feature>
<keyword evidence="9" id="KW-1185">Reference proteome</keyword>
<gene>
    <name evidence="8" type="ORF">chiPu_0009433</name>
</gene>
<dbReference type="PANTHER" id="PTHR13439">
    <property type="entry name" value="CT120 PROTEIN"/>
    <property type="match status" value="1"/>
</dbReference>
<evidence type="ECO:0000256" key="3">
    <source>
        <dbReference type="ARBA" id="ARBA00022989"/>
    </source>
</evidence>
<dbReference type="GO" id="GO:0055088">
    <property type="term" value="P:lipid homeostasis"/>
    <property type="evidence" value="ECO:0007669"/>
    <property type="project" value="TreeGrafter"/>
</dbReference>
<dbReference type="STRING" id="137246.A0A401SKR6"/>
<dbReference type="InterPro" id="IPR006634">
    <property type="entry name" value="TLC-dom"/>
</dbReference>
<evidence type="ECO:0000256" key="5">
    <source>
        <dbReference type="PROSITE-ProRule" id="PRU00205"/>
    </source>
</evidence>
<protein>
    <recommendedName>
        <fullName evidence="7">TLC domain-containing protein</fullName>
    </recommendedName>
</protein>
<dbReference type="InterPro" id="IPR050846">
    <property type="entry name" value="TLCD"/>
</dbReference>
<evidence type="ECO:0000313" key="9">
    <source>
        <dbReference type="Proteomes" id="UP000287033"/>
    </source>
</evidence>
<sequence length="276" mass="31974">MPNLLFNSIQLRVPFVMASLDWLIVAVASFTIFQIMFHYLSARISIFFCKSYQTLTDIQKTEWNSRVVSTFHALVVGLLSLYLLWFDDAVNANPIWGDPTLVKLNVGLTTGYLISDFLLILWYWEAIGDIYFIIHHSTALYAYYYVLGQGLLPYFANFRLIAEFSTPFVNQRWFFEALGYPKTSLPNIINGFLMTVVFFLVRIAVMPPYYSKMIYTFGTEAFYKLGLRAQFAWIAASLCLDVMNIMWMYKIGRGCYKVLLACKKQQADIQKNGKQH</sequence>
<feature type="transmembrane region" description="Helical" evidence="6">
    <location>
        <begin position="63"/>
        <end position="84"/>
    </location>
</feature>
<feature type="transmembrane region" description="Helical" evidence="6">
    <location>
        <begin position="104"/>
        <end position="123"/>
    </location>
</feature>
<feature type="transmembrane region" description="Helical" evidence="6">
    <location>
        <begin position="188"/>
        <end position="210"/>
    </location>
</feature>
<dbReference type="GO" id="GO:0016020">
    <property type="term" value="C:membrane"/>
    <property type="evidence" value="ECO:0007669"/>
    <property type="project" value="UniProtKB-SubCell"/>
</dbReference>
<evidence type="ECO:0000256" key="2">
    <source>
        <dbReference type="ARBA" id="ARBA00022692"/>
    </source>
</evidence>
<dbReference type="OMA" id="MPVYYSH"/>
<dbReference type="GO" id="GO:0005783">
    <property type="term" value="C:endoplasmic reticulum"/>
    <property type="evidence" value="ECO:0007669"/>
    <property type="project" value="TreeGrafter"/>
</dbReference>
<comment type="caution">
    <text evidence="8">The sequence shown here is derived from an EMBL/GenBank/DDBJ whole genome shotgun (WGS) entry which is preliminary data.</text>
</comment>
<dbReference type="PANTHER" id="PTHR13439:SF1">
    <property type="entry name" value="TLC DOMAIN-CONTAINING PROTEIN 4"/>
    <property type="match status" value="1"/>
</dbReference>
<keyword evidence="3 6" id="KW-1133">Transmembrane helix</keyword>
<proteinExistence type="predicted"/>
<reference evidence="8 9" key="1">
    <citation type="journal article" date="2018" name="Nat. Ecol. Evol.">
        <title>Shark genomes provide insights into elasmobranch evolution and the origin of vertebrates.</title>
        <authorList>
            <person name="Hara Y"/>
            <person name="Yamaguchi K"/>
            <person name="Onimaru K"/>
            <person name="Kadota M"/>
            <person name="Koyanagi M"/>
            <person name="Keeley SD"/>
            <person name="Tatsumi K"/>
            <person name="Tanaka K"/>
            <person name="Motone F"/>
            <person name="Kageyama Y"/>
            <person name="Nozu R"/>
            <person name="Adachi N"/>
            <person name="Nishimura O"/>
            <person name="Nakagawa R"/>
            <person name="Tanegashima C"/>
            <person name="Kiyatake I"/>
            <person name="Matsumoto R"/>
            <person name="Murakumo K"/>
            <person name="Nishida K"/>
            <person name="Terakita A"/>
            <person name="Kuratani S"/>
            <person name="Sato K"/>
            <person name="Hyodo S Kuraku.S."/>
        </authorList>
    </citation>
    <scope>NUCLEOTIDE SEQUENCE [LARGE SCALE GENOMIC DNA]</scope>
</reference>
<dbReference type="SMART" id="SM00724">
    <property type="entry name" value="TLC"/>
    <property type="match status" value="1"/>
</dbReference>
<evidence type="ECO:0000256" key="1">
    <source>
        <dbReference type="ARBA" id="ARBA00004141"/>
    </source>
</evidence>